<organism evidence="1">
    <name type="scientific">marine sediment metagenome</name>
    <dbReference type="NCBI Taxonomy" id="412755"/>
    <lineage>
        <taxon>unclassified sequences</taxon>
        <taxon>metagenomes</taxon>
        <taxon>ecological metagenomes</taxon>
    </lineage>
</organism>
<protein>
    <submittedName>
        <fullName evidence="1">Uncharacterized protein</fullName>
    </submittedName>
</protein>
<sequence>MTNPEYLAGIKQADDIWHKDHKISFIEITNEDWYEYINSMLVLLLIPSYNFLKIY</sequence>
<reference evidence="1" key="1">
    <citation type="journal article" date="2014" name="Front. Microbiol.">
        <title>High frequency of phylogenetically diverse reductive dehalogenase-homologous genes in deep subseafloor sedimentary metagenomes.</title>
        <authorList>
            <person name="Kawai M."/>
            <person name="Futagami T."/>
            <person name="Toyoda A."/>
            <person name="Takaki Y."/>
            <person name="Nishi S."/>
            <person name="Hori S."/>
            <person name="Arai W."/>
            <person name="Tsubouchi T."/>
            <person name="Morono Y."/>
            <person name="Uchiyama I."/>
            <person name="Ito T."/>
            <person name="Fujiyama A."/>
            <person name="Inagaki F."/>
            <person name="Takami H."/>
        </authorList>
    </citation>
    <scope>NUCLEOTIDE SEQUENCE</scope>
    <source>
        <strain evidence="1">Expedition CK06-06</strain>
    </source>
</reference>
<dbReference type="AlphaFoldDB" id="X1CZW6"/>
<name>X1CZW6_9ZZZZ</name>
<proteinExistence type="predicted"/>
<comment type="caution">
    <text evidence="1">The sequence shown here is derived from an EMBL/GenBank/DDBJ whole genome shotgun (WGS) entry which is preliminary data.</text>
</comment>
<dbReference type="EMBL" id="BART01036747">
    <property type="protein sequence ID" value="GAH14086.1"/>
    <property type="molecule type" value="Genomic_DNA"/>
</dbReference>
<evidence type="ECO:0000313" key="1">
    <source>
        <dbReference type="EMBL" id="GAH14086.1"/>
    </source>
</evidence>
<accession>X1CZW6</accession>
<gene>
    <name evidence="1" type="ORF">S01H4_61822</name>
</gene>